<proteinExistence type="predicted"/>
<keyword evidence="3" id="KW-1185">Reference proteome</keyword>
<keyword evidence="1" id="KW-1133">Transmembrane helix</keyword>
<accession>A0A8J3Y864</accession>
<comment type="caution">
    <text evidence="2">The sequence shown here is derived from an EMBL/GenBank/DDBJ whole genome shotgun (WGS) entry which is preliminary data.</text>
</comment>
<name>A0A8J3Y864_9ACTN</name>
<dbReference type="Proteomes" id="UP000652013">
    <property type="component" value="Unassembled WGS sequence"/>
</dbReference>
<organism evidence="2 3">
    <name type="scientific">Spirilliplanes yamanashiensis</name>
    <dbReference type="NCBI Taxonomy" id="42233"/>
    <lineage>
        <taxon>Bacteria</taxon>
        <taxon>Bacillati</taxon>
        <taxon>Actinomycetota</taxon>
        <taxon>Actinomycetes</taxon>
        <taxon>Micromonosporales</taxon>
        <taxon>Micromonosporaceae</taxon>
        <taxon>Spirilliplanes</taxon>
    </lineage>
</organism>
<evidence type="ECO:0000256" key="1">
    <source>
        <dbReference type="SAM" id="Phobius"/>
    </source>
</evidence>
<protein>
    <submittedName>
        <fullName evidence="2">Uncharacterized protein</fullName>
    </submittedName>
</protein>
<keyword evidence="1" id="KW-0472">Membrane</keyword>
<evidence type="ECO:0000313" key="2">
    <source>
        <dbReference type="EMBL" id="GIJ03038.1"/>
    </source>
</evidence>
<sequence length="44" mass="4843">MTWAEIAQPVLAGLAGMLGAYVAESGLGTLRRRGLCPQRWNRDR</sequence>
<dbReference type="EMBL" id="BOOY01000017">
    <property type="protein sequence ID" value="GIJ03038.1"/>
    <property type="molecule type" value="Genomic_DNA"/>
</dbReference>
<dbReference type="AlphaFoldDB" id="A0A8J3Y864"/>
<gene>
    <name evidence="2" type="ORF">Sya03_23900</name>
</gene>
<feature type="transmembrane region" description="Helical" evidence="1">
    <location>
        <begin position="6"/>
        <end position="23"/>
    </location>
</feature>
<evidence type="ECO:0000313" key="3">
    <source>
        <dbReference type="Proteomes" id="UP000652013"/>
    </source>
</evidence>
<reference evidence="2" key="1">
    <citation type="submission" date="2021-01" db="EMBL/GenBank/DDBJ databases">
        <title>Whole genome shotgun sequence of Spirilliplanes yamanashiensis NBRC 15828.</title>
        <authorList>
            <person name="Komaki H."/>
            <person name="Tamura T."/>
        </authorList>
    </citation>
    <scope>NUCLEOTIDE SEQUENCE</scope>
    <source>
        <strain evidence="2">NBRC 15828</strain>
    </source>
</reference>
<dbReference type="RefSeq" id="WP_275411444.1">
    <property type="nucleotide sequence ID" value="NZ_BAAAGJ010000005.1"/>
</dbReference>
<keyword evidence="1" id="KW-0812">Transmembrane</keyword>